<dbReference type="PANTHER" id="PTHR30273">
    <property type="entry name" value="PERIPLASMIC SIGNAL SENSOR AND SIGMA FACTOR ACTIVATOR FECR-RELATED"/>
    <property type="match status" value="1"/>
</dbReference>
<proteinExistence type="predicted"/>
<sequence length="353" mass="38738">MTREVEYFQDGKTLSEEERAAIEWHMQLLRGDASAHLEKEFEAWLEASPENTKVYEALVRLWDKVETVADGELKRAAPAPDGADRERAPAPARVRPFGRTWRTMGGAMALVLLVMLFVQLPFNGATYETALGEQREFELADGSVLTLNTASSAEVRLRKGVRLVRLLDGQASFSVAHDEGRPFIVFAADSAVMAVGTEFDVFKSGDEVRVTLIEGAVDVAAGLSERRAVRDLPAKERSPDLKVAELVPGDQIFIDAGDGSMSPAAKADIDRLMAWREGKVSFRNTPLKEAVAEINRYSAVKIRLEGEELGELLVSGTFGIHNADSFTSAVETLFGLDSRRQGRSIVLTRKEAA</sequence>
<dbReference type="Gene3D" id="2.60.120.1440">
    <property type="match status" value="1"/>
</dbReference>
<dbReference type="EMBL" id="PJCH01000010">
    <property type="protein sequence ID" value="PQA87175.1"/>
    <property type="molecule type" value="Genomic_DNA"/>
</dbReference>
<dbReference type="Gene3D" id="3.55.50.30">
    <property type="match status" value="1"/>
</dbReference>
<dbReference type="InterPro" id="IPR012373">
    <property type="entry name" value="Ferrdict_sens_TM"/>
</dbReference>
<feature type="transmembrane region" description="Helical" evidence="1">
    <location>
        <begin position="103"/>
        <end position="122"/>
    </location>
</feature>
<accession>A0A2S7K3U9</accession>
<evidence type="ECO:0000259" key="3">
    <source>
        <dbReference type="Pfam" id="PF16220"/>
    </source>
</evidence>
<keyword evidence="1" id="KW-1133">Transmembrane helix</keyword>
<protein>
    <recommendedName>
        <fullName evidence="6">Iron dicitrate transport regulator FecR</fullName>
    </recommendedName>
</protein>
<evidence type="ECO:0000313" key="5">
    <source>
        <dbReference type="Proteomes" id="UP000239504"/>
    </source>
</evidence>
<dbReference type="OrthoDB" id="7462608at2"/>
<keyword evidence="5" id="KW-1185">Reference proteome</keyword>
<reference evidence="4 5" key="1">
    <citation type="submission" date="2017-12" db="EMBL/GenBank/DDBJ databases">
        <authorList>
            <person name="Hurst M.R.H."/>
        </authorList>
    </citation>
    <scope>NUCLEOTIDE SEQUENCE [LARGE SCALE GENOMIC DNA]</scope>
    <source>
        <strain evidence="4 5">SY-3-19</strain>
    </source>
</reference>
<comment type="caution">
    <text evidence="4">The sequence shown here is derived from an EMBL/GenBank/DDBJ whole genome shotgun (WGS) entry which is preliminary data.</text>
</comment>
<keyword evidence="1" id="KW-0472">Membrane</keyword>
<dbReference type="Proteomes" id="UP000239504">
    <property type="component" value="Unassembled WGS sequence"/>
</dbReference>
<dbReference type="InterPro" id="IPR006860">
    <property type="entry name" value="FecR"/>
</dbReference>
<feature type="domain" description="FecR N-terminal" evidence="3">
    <location>
        <begin position="19"/>
        <end position="61"/>
    </location>
</feature>
<feature type="domain" description="FecR protein" evidence="2">
    <location>
        <begin position="126"/>
        <end position="217"/>
    </location>
</feature>
<dbReference type="InterPro" id="IPR032623">
    <property type="entry name" value="FecR_N"/>
</dbReference>
<keyword evidence="1" id="KW-0812">Transmembrane</keyword>
<gene>
    <name evidence="4" type="ORF">CW354_14140</name>
</gene>
<dbReference type="RefSeq" id="WP_104830733.1">
    <property type="nucleotide sequence ID" value="NZ_PJCH01000010.1"/>
</dbReference>
<name>A0A2S7K3U9_9PROT</name>
<organism evidence="4 5">
    <name type="scientific">Hyphococcus luteus</name>
    <dbReference type="NCBI Taxonomy" id="2058213"/>
    <lineage>
        <taxon>Bacteria</taxon>
        <taxon>Pseudomonadati</taxon>
        <taxon>Pseudomonadota</taxon>
        <taxon>Alphaproteobacteria</taxon>
        <taxon>Parvularculales</taxon>
        <taxon>Parvularculaceae</taxon>
        <taxon>Hyphococcus</taxon>
    </lineage>
</organism>
<dbReference type="AlphaFoldDB" id="A0A2S7K3U9"/>
<dbReference type="PIRSF" id="PIRSF018266">
    <property type="entry name" value="FecR"/>
    <property type="match status" value="1"/>
</dbReference>
<evidence type="ECO:0008006" key="6">
    <source>
        <dbReference type="Google" id="ProtNLM"/>
    </source>
</evidence>
<evidence type="ECO:0000256" key="1">
    <source>
        <dbReference type="SAM" id="Phobius"/>
    </source>
</evidence>
<dbReference type="Pfam" id="PF04773">
    <property type="entry name" value="FecR"/>
    <property type="match status" value="1"/>
</dbReference>
<dbReference type="PANTHER" id="PTHR30273:SF2">
    <property type="entry name" value="PROTEIN FECR"/>
    <property type="match status" value="1"/>
</dbReference>
<dbReference type="Pfam" id="PF16220">
    <property type="entry name" value="DUF4880"/>
    <property type="match status" value="1"/>
</dbReference>
<evidence type="ECO:0000313" key="4">
    <source>
        <dbReference type="EMBL" id="PQA87175.1"/>
    </source>
</evidence>
<evidence type="ECO:0000259" key="2">
    <source>
        <dbReference type="Pfam" id="PF04773"/>
    </source>
</evidence>
<dbReference type="GO" id="GO:0016989">
    <property type="term" value="F:sigma factor antagonist activity"/>
    <property type="evidence" value="ECO:0007669"/>
    <property type="project" value="TreeGrafter"/>
</dbReference>